<feature type="region of interest" description="Disordered" evidence="1">
    <location>
        <begin position="514"/>
        <end position="570"/>
    </location>
</feature>
<evidence type="ECO:0008006" key="4">
    <source>
        <dbReference type="Google" id="ProtNLM"/>
    </source>
</evidence>
<dbReference type="OrthoDB" id="3366546at2759"/>
<keyword evidence="3" id="KW-1185">Reference proteome</keyword>
<evidence type="ECO:0000313" key="3">
    <source>
        <dbReference type="Proteomes" id="UP000800035"/>
    </source>
</evidence>
<feature type="compositionally biased region" description="Basic and acidic residues" evidence="1">
    <location>
        <begin position="558"/>
        <end position="570"/>
    </location>
</feature>
<dbReference type="AlphaFoldDB" id="A0A6A5TRY2"/>
<feature type="region of interest" description="Disordered" evidence="1">
    <location>
        <begin position="314"/>
        <end position="341"/>
    </location>
</feature>
<dbReference type="Proteomes" id="UP000800035">
    <property type="component" value="Unassembled WGS sequence"/>
</dbReference>
<gene>
    <name evidence="2" type="ORF">CC80DRAFT_493111</name>
</gene>
<sequence>MDASAYLVKQGWLGTGHSLDTSGRGIKRPLLISHKQDQLGLGKRKAAHTADDQWWMRAFDESLKNIGTGKESTLSQVREKGINRGGLYGFFVKGEGLAGTVENSESEGSGKESDRSTNKGGVGGEITPPTSASESDIVAKSTDDGPTMAKSKKGNKRKRESEDDGTNNDTKKQKQDVSTTLTKQTVLGTLSSDQIAKINSIVRLVQKQVSHTIKANEKKSLYGPYLAPGSERQKGKVFDDPLNPGKKIAYKSAKIQRQSNMRRAKEGVMKEKIVGLLLKGDIPNPERWTKDEALANWKKISRALEDIEKAEKSIRKQSKEEKKNAKREAAAQQRRLAKEKKEADQQLALELERAAQQSAIAAKLAKKSPEDRAKYEARAAAKGQTLDEYILRRLAKKDAKHAEKTAKQEAELAPEALFFVDTTGDPTLPPPPPPAYTPLPDGTCPLDPMIWEGRIVKTLPKPVREARRKYLEQLRNERKLRAGKAIDTGPSRSEVKIAELQRVTREVLKEQGIKKRATKEQQTNAKREARKRIRVEKREDLIAKGKGKMKWGGGKGSSGRERLKDFSTVE</sequence>
<feature type="compositionally biased region" description="Basic and acidic residues" evidence="1">
    <location>
        <begin position="314"/>
        <end position="329"/>
    </location>
</feature>
<protein>
    <recommendedName>
        <fullName evidence="4">G-patch domain-containing protein</fullName>
    </recommendedName>
</protein>
<feature type="compositionally biased region" description="Basic and acidic residues" evidence="1">
    <location>
        <begin position="108"/>
        <end position="117"/>
    </location>
</feature>
<evidence type="ECO:0000313" key="2">
    <source>
        <dbReference type="EMBL" id="KAF1955168.1"/>
    </source>
</evidence>
<proteinExistence type="predicted"/>
<evidence type="ECO:0000256" key="1">
    <source>
        <dbReference type="SAM" id="MobiDB-lite"/>
    </source>
</evidence>
<dbReference type="EMBL" id="ML976995">
    <property type="protein sequence ID" value="KAF1955168.1"/>
    <property type="molecule type" value="Genomic_DNA"/>
</dbReference>
<organism evidence="2 3">
    <name type="scientific">Byssothecium circinans</name>
    <dbReference type="NCBI Taxonomy" id="147558"/>
    <lineage>
        <taxon>Eukaryota</taxon>
        <taxon>Fungi</taxon>
        <taxon>Dikarya</taxon>
        <taxon>Ascomycota</taxon>
        <taxon>Pezizomycotina</taxon>
        <taxon>Dothideomycetes</taxon>
        <taxon>Pleosporomycetidae</taxon>
        <taxon>Pleosporales</taxon>
        <taxon>Massarineae</taxon>
        <taxon>Massarinaceae</taxon>
        <taxon>Byssothecium</taxon>
    </lineage>
</organism>
<feature type="region of interest" description="Disordered" evidence="1">
    <location>
        <begin position="101"/>
        <end position="179"/>
    </location>
</feature>
<name>A0A6A5TRY2_9PLEO</name>
<accession>A0A6A5TRY2</accession>
<reference evidence="2" key="1">
    <citation type="journal article" date="2020" name="Stud. Mycol.">
        <title>101 Dothideomycetes genomes: a test case for predicting lifestyles and emergence of pathogens.</title>
        <authorList>
            <person name="Haridas S."/>
            <person name="Albert R."/>
            <person name="Binder M."/>
            <person name="Bloem J."/>
            <person name="Labutti K."/>
            <person name="Salamov A."/>
            <person name="Andreopoulos B."/>
            <person name="Baker S."/>
            <person name="Barry K."/>
            <person name="Bills G."/>
            <person name="Bluhm B."/>
            <person name="Cannon C."/>
            <person name="Castanera R."/>
            <person name="Culley D."/>
            <person name="Daum C."/>
            <person name="Ezra D."/>
            <person name="Gonzalez J."/>
            <person name="Henrissat B."/>
            <person name="Kuo A."/>
            <person name="Liang C."/>
            <person name="Lipzen A."/>
            <person name="Lutzoni F."/>
            <person name="Magnuson J."/>
            <person name="Mondo S."/>
            <person name="Nolan M."/>
            <person name="Ohm R."/>
            <person name="Pangilinan J."/>
            <person name="Park H.-J."/>
            <person name="Ramirez L."/>
            <person name="Alfaro M."/>
            <person name="Sun H."/>
            <person name="Tritt A."/>
            <person name="Yoshinaga Y."/>
            <person name="Zwiers L.-H."/>
            <person name="Turgeon B."/>
            <person name="Goodwin S."/>
            <person name="Spatafora J."/>
            <person name="Crous P."/>
            <person name="Grigoriev I."/>
        </authorList>
    </citation>
    <scope>NUCLEOTIDE SEQUENCE</scope>
    <source>
        <strain evidence="2">CBS 675.92</strain>
    </source>
</reference>